<name>A0A1H4KFR6_9MICO</name>
<feature type="binding site" evidence="6">
    <location>
        <position position="82"/>
    </location>
    <ligand>
        <name>S-adenosyl-L-methionine</name>
        <dbReference type="ChEBI" id="CHEBI:59789"/>
    </ligand>
</feature>
<protein>
    <recommendedName>
        <fullName evidence="6">Ribosomal RNA small subunit methyltransferase G</fullName>
        <ecNumber evidence="6">2.1.1.-</ecNumber>
    </recommendedName>
    <alternativeName>
        <fullName evidence="6">16S rRNA 7-methylguanosine methyltransferase</fullName>
        <shortName evidence="6">16S rRNA m7G methyltransferase</shortName>
    </alternativeName>
</protein>
<dbReference type="PANTHER" id="PTHR31760">
    <property type="entry name" value="S-ADENOSYL-L-METHIONINE-DEPENDENT METHYLTRANSFERASES SUPERFAMILY PROTEIN"/>
    <property type="match status" value="1"/>
</dbReference>
<keyword evidence="3 6" id="KW-0489">Methyltransferase</keyword>
<dbReference type="Proteomes" id="UP000199183">
    <property type="component" value="Unassembled WGS sequence"/>
</dbReference>
<dbReference type="GO" id="GO:0070043">
    <property type="term" value="F:rRNA (guanine-N7-)-methyltransferase activity"/>
    <property type="evidence" value="ECO:0007669"/>
    <property type="project" value="UniProtKB-UniRule"/>
</dbReference>
<proteinExistence type="inferred from homology"/>
<keyword evidence="4 6" id="KW-0808">Transferase</keyword>
<dbReference type="RefSeq" id="WP_091181147.1">
    <property type="nucleotide sequence ID" value="NZ_FNRY01000001.1"/>
</dbReference>
<keyword evidence="5 6" id="KW-0949">S-adenosyl-L-methionine</keyword>
<dbReference type="AlphaFoldDB" id="A0A1H4KFR6"/>
<comment type="function">
    <text evidence="6">Specifically methylates the N7 position of a guanine in 16S rRNA.</text>
</comment>
<dbReference type="GO" id="GO:0005829">
    <property type="term" value="C:cytosol"/>
    <property type="evidence" value="ECO:0007669"/>
    <property type="project" value="TreeGrafter"/>
</dbReference>
<evidence type="ECO:0000256" key="2">
    <source>
        <dbReference type="ARBA" id="ARBA00022552"/>
    </source>
</evidence>
<evidence type="ECO:0000313" key="8">
    <source>
        <dbReference type="Proteomes" id="UP000199183"/>
    </source>
</evidence>
<evidence type="ECO:0000313" key="7">
    <source>
        <dbReference type="EMBL" id="SEB57297.1"/>
    </source>
</evidence>
<comment type="caution">
    <text evidence="6">Lacks conserved residue(s) required for the propagation of feature annotation.</text>
</comment>
<accession>A0A1H4KFR6</accession>
<dbReference type="NCBIfam" id="TIGR00138">
    <property type="entry name" value="rsmG_gidB"/>
    <property type="match status" value="1"/>
</dbReference>
<dbReference type="EC" id="2.1.1.-" evidence="6"/>
<dbReference type="EMBL" id="FNRY01000001">
    <property type="protein sequence ID" value="SEB57297.1"/>
    <property type="molecule type" value="Genomic_DNA"/>
</dbReference>
<dbReference type="CDD" id="cd02440">
    <property type="entry name" value="AdoMet_MTases"/>
    <property type="match status" value="1"/>
</dbReference>
<dbReference type="Gene3D" id="3.40.50.150">
    <property type="entry name" value="Vaccinia Virus protein VP39"/>
    <property type="match status" value="1"/>
</dbReference>
<keyword evidence="8" id="KW-1185">Reference proteome</keyword>
<comment type="similarity">
    <text evidence="6">Belongs to the methyltransferase superfamily. RNA methyltransferase RsmG family.</text>
</comment>
<dbReference type="InterPro" id="IPR029063">
    <property type="entry name" value="SAM-dependent_MTases_sf"/>
</dbReference>
<dbReference type="HAMAP" id="MF_00074">
    <property type="entry name" value="16SrRNA_methyltr_G"/>
    <property type="match status" value="1"/>
</dbReference>
<reference evidence="7 8" key="1">
    <citation type="submission" date="2016-10" db="EMBL/GenBank/DDBJ databases">
        <authorList>
            <person name="de Groot N.N."/>
        </authorList>
    </citation>
    <scope>NUCLEOTIDE SEQUENCE [LARGE SCALE GENOMIC DNA]</scope>
    <source>
        <strain evidence="7 8">DSM 21799</strain>
    </source>
</reference>
<evidence type="ECO:0000256" key="4">
    <source>
        <dbReference type="ARBA" id="ARBA00022679"/>
    </source>
</evidence>
<dbReference type="OrthoDB" id="9808773at2"/>
<organism evidence="7 8">
    <name type="scientific">Paramicrobacterium humi</name>
    <dbReference type="NCBI Taxonomy" id="640635"/>
    <lineage>
        <taxon>Bacteria</taxon>
        <taxon>Bacillati</taxon>
        <taxon>Actinomycetota</taxon>
        <taxon>Actinomycetes</taxon>
        <taxon>Micrococcales</taxon>
        <taxon>Microbacteriaceae</taxon>
        <taxon>Paramicrobacterium</taxon>
    </lineage>
</organism>
<feature type="binding site" evidence="6">
    <location>
        <position position="77"/>
    </location>
    <ligand>
        <name>S-adenosyl-L-methionine</name>
        <dbReference type="ChEBI" id="CHEBI:59789"/>
    </ligand>
</feature>
<dbReference type="Pfam" id="PF02527">
    <property type="entry name" value="GidB"/>
    <property type="match status" value="1"/>
</dbReference>
<keyword evidence="1 6" id="KW-0963">Cytoplasm</keyword>
<dbReference type="STRING" id="640635.SAMN04489806_1148"/>
<dbReference type="InterPro" id="IPR003682">
    <property type="entry name" value="rRNA_ssu_MeTfrase_G"/>
</dbReference>
<feature type="binding site" evidence="6">
    <location>
        <begin position="128"/>
        <end position="129"/>
    </location>
    <ligand>
        <name>S-adenosyl-L-methionine</name>
        <dbReference type="ChEBI" id="CHEBI:59789"/>
    </ligand>
</feature>
<feature type="binding site" evidence="6">
    <location>
        <position position="143"/>
    </location>
    <ligand>
        <name>S-adenosyl-L-methionine</name>
        <dbReference type="ChEBI" id="CHEBI:59789"/>
    </ligand>
</feature>
<keyword evidence="2 6" id="KW-0698">rRNA processing</keyword>
<comment type="subcellular location">
    <subcellularLocation>
        <location evidence="6">Cytoplasm</location>
    </subcellularLocation>
</comment>
<evidence type="ECO:0000256" key="5">
    <source>
        <dbReference type="ARBA" id="ARBA00022691"/>
    </source>
</evidence>
<evidence type="ECO:0000256" key="3">
    <source>
        <dbReference type="ARBA" id="ARBA00022603"/>
    </source>
</evidence>
<sequence>MTVSPSPAELELEPAEAVTVFGDRLSIVRHFTNQLALHGEERGLIGPLELPRLWTRHILNSGVVAPLLQPGRVGDVGTGAGLPGIVLAAARPDVQFVLIEPMERRVTWLREQVSELELENVEIVRARAEESNVDAGLDQVTARAVSAFRKLLRLTAPLTRDGGELVLMKGANAQAEIDAAQKEMRRYKVTNARVQVLGEGVISEPTRVIRGDVRA</sequence>
<gene>
    <name evidence="6" type="primary">rsmG</name>
    <name evidence="7" type="ORF">SAMN04489806_1148</name>
</gene>
<evidence type="ECO:0000256" key="6">
    <source>
        <dbReference type="HAMAP-Rule" id="MF_00074"/>
    </source>
</evidence>
<dbReference type="SUPFAM" id="SSF53335">
    <property type="entry name" value="S-adenosyl-L-methionine-dependent methyltransferases"/>
    <property type="match status" value="1"/>
</dbReference>
<dbReference type="PANTHER" id="PTHR31760:SF0">
    <property type="entry name" value="S-ADENOSYL-L-METHIONINE-DEPENDENT METHYLTRANSFERASES SUPERFAMILY PROTEIN"/>
    <property type="match status" value="1"/>
</dbReference>
<evidence type="ECO:0000256" key="1">
    <source>
        <dbReference type="ARBA" id="ARBA00022490"/>
    </source>
</evidence>